<dbReference type="Gene3D" id="3.40.50.1000">
    <property type="entry name" value="HAD superfamily/HAD-like"/>
    <property type="match status" value="1"/>
</dbReference>
<reference evidence="1" key="1">
    <citation type="submission" date="2013-11" db="EMBL/GenBank/DDBJ databases">
        <title>Genome sequence of the fusiform rust pathogen reveals effectors for host alternation and coevolution with pine.</title>
        <authorList>
            <consortium name="DOE Joint Genome Institute"/>
            <person name="Smith K."/>
            <person name="Pendleton A."/>
            <person name="Kubisiak T."/>
            <person name="Anderson C."/>
            <person name="Salamov A."/>
            <person name="Aerts A."/>
            <person name="Riley R."/>
            <person name="Clum A."/>
            <person name="Lindquist E."/>
            <person name="Ence D."/>
            <person name="Campbell M."/>
            <person name="Kronenberg Z."/>
            <person name="Feau N."/>
            <person name="Dhillon B."/>
            <person name="Hamelin R."/>
            <person name="Burleigh J."/>
            <person name="Smith J."/>
            <person name="Yandell M."/>
            <person name="Nelson C."/>
            <person name="Grigoriev I."/>
            <person name="Davis J."/>
        </authorList>
    </citation>
    <scope>NUCLEOTIDE SEQUENCE</scope>
    <source>
        <strain evidence="1">G11</strain>
    </source>
</reference>
<dbReference type="EMBL" id="MU167255">
    <property type="protein sequence ID" value="KAG0146824.1"/>
    <property type="molecule type" value="Genomic_DNA"/>
</dbReference>
<dbReference type="AlphaFoldDB" id="A0A9P6NMF5"/>
<dbReference type="OrthoDB" id="10255128at2759"/>
<sequence length="264" mass="29678">MIVILDWDKTITKSDTTALIAPAEGTQRFGRGFSNYEDEYEALCREQTANFGRRNTLERELAYLGSMGFVEDTIRSRVESEGLFKQSKEEGFDRVEFVAGWKEACGWFREQQVLELHILSCSWSGSFIETCLASDDFQGLVLKSVRCNEIDRIEGRFRASAGCRKVLNGVRTGLDKLEEMDDIVEGCQSRKVVYVGDSSTDLGCLLKADIGIIMGSNETLAAVCERLNLITLRATETTPSTFTRGKVLVKAQDWYEVLDLLKKC</sequence>
<accession>A0A9P6NMF5</accession>
<evidence type="ECO:0000313" key="1">
    <source>
        <dbReference type="EMBL" id="KAG0146824.1"/>
    </source>
</evidence>
<dbReference type="InterPro" id="IPR050849">
    <property type="entry name" value="HAD-like_hydrolase_phosphatase"/>
</dbReference>
<protein>
    <recommendedName>
        <fullName evidence="3">Haloacid dehalogenase-like hydrolase</fullName>
    </recommendedName>
</protein>
<proteinExistence type="predicted"/>
<keyword evidence="2" id="KW-1185">Reference proteome</keyword>
<dbReference type="PANTHER" id="PTHR28181">
    <property type="entry name" value="UPF0655 PROTEIN YCR015C"/>
    <property type="match status" value="1"/>
</dbReference>
<name>A0A9P6NMF5_9BASI</name>
<gene>
    <name evidence="1" type="ORF">CROQUDRAFT_656800</name>
</gene>
<evidence type="ECO:0000313" key="2">
    <source>
        <dbReference type="Proteomes" id="UP000886653"/>
    </source>
</evidence>
<comment type="caution">
    <text evidence="1">The sequence shown here is derived from an EMBL/GenBank/DDBJ whole genome shotgun (WGS) entry which is preliminary data.</text>
</comment>
<dbReference type="SUPFAM" id="SSF56784">
    <property type="entry name" value="HAD-like"/>
    <property type="match status" value="1"/>
</dbReference>
<dbReference type="PANTHER" id="PTHR28181:SF1">
    <property type="entry name" value="COLD TOLERANCE PROTEIN 1"/>
    <property type="match status" value="1"/>
</dbReference>
<evidence type="ECO:0008006" key="3">
    <source>
        <dbReference type="Google" id="ProtNLM"/>
    </source>
</evidence>
<organism evidence="1 2">
    <name type="scientific">Cronartium quercuum f. sp. fusiforme G11</name>
    <dbReference type="NCBI Taxonomy" id="708437"/>
    <lineage>
        <taxon>Eukaryota</taxon>
        <taxon>Fungi</taxon>
        <taxon>Dikarya</taxon>
        <taxon>Basidiomycota</taxon>
        <taxon>Pucciniomycotina</taxon>
        <taxon>Pucciniomycetes</taxon>
        <taxon>Pucciniales</taxon>
        <taxon>Coleosporiaceae</taxon>
        <taxon>Cronartium</taxon>
    </lineage>
</organism>
<dbReference type="Pfam" id="PF12710">
    <property type="entry name" value="HAD"/>
    <property type="match status" value="1"/>
</dbReference>
<dbReference type="Proteomes" id="UP000886653">
    <property type="component" value="Unassembled WGS sequence"/>
</dbReference>
<dbReference type="InterPro" id="IPR036412">
    <property type="entry name" value="HAD-like_sf"/>
</dbReference>
<dbReference type="InterPro" id="IPR023214">
    <property type="entry name" value="HAD_sf"/>
</dbReference>